<protein>
    <submittedName>
        <fullName evidence="1">Uncharacterized protein</fullName>
    </submittedName>
</protein>
<proteinExistence type="predicted"/>
<gene>
    <name evidence="1" type="ORF">J2853_002539</name>
</gene>
<name>A0ABT9Q9B5_9ACTN</name>
<reference evidence="1 2" key="1">
    <citation type="submission" date="2023-07" db="EMBL/GenBank/DDBJ databases">
        <title>Sequencing the genomes of 1000 actinobacteria strains.</title>
        <authorList>
            <person name="Klenk H.-P."/>
        </authorList>
    </citation>
    <scope>NUCLEOTIDE SEQUENCE [LARGE SCALE GENOMIC DNA]</scope>
    <source>
        <strain evidence="1 2">DSM 46740</strain>
    </source>
</reference>
<keyword evidence="2" id="KW-1185">Reference proteome</keyword>
<evidence type="ECO:0000313" key="2">
    <source>
        <dbReference type="Proteomes" id="UP001225356"/>
    </source>
</evidence>
<dbReference type="RefSeq" id="WP_307557474.1">
    <property type="nucleotide sequence ID" value="NZ_JAUSQU010000001.1"/>
</dbReference>
<sequence>MLTGAVSVLADELRHTGVAHATSTEYRLTMADKLVAALDRAGYDVVERRRRKDADPAPAVPPMVLAGHPLPPGGLQVGLRVQRWTEPAPRGSGALVSKAPCCDRNVWIYPDVAPETWEFTDTNTRAVCPFCRAVYEVDLTADLDGGFWAVFTVERLSVAVVKRPGTRKATR</sequence>
<organism evidence="1 2">
    <name type="scientific">Streptosporangium lutulentum</name>
    <dbReference type="NCBI Taxonomy" id="1461250"/>
    <lineage>
        <taxon>Bacteria</taxon>
        <taxon>Bacillati</taxon>
        <taxon>Actinomycetota</taxon>
        <taxon>Actinomycetes</taxon>
        <taxon>Streptosporangiales</taxon>
        <taxon>Streptosporangiaceae</taxon>
        <taxon>Streptosporangium</taxon>
    </lineage>
</organism>
<accession>A0ABT9Q9B5</accession>
<evidence type="ECO:0000313" key="1">
    <source>
        <dbReference type="EMBL" id="MDP9843328.1"/>
    </source>
</evidence>
<comment type="caution">
    <text evidence="1">The sequence shown here is derived from an EMBL/GenBank/DDBJ whole genome shotgun (WGS) entry which is preliminary data.</text>
</comment>
<dbReference type="EMBL" id="JAUSQU010000001">
    <property type="protein sequence ID" value="MDP9843328.1"/>
    <property type="molecule type" value="Genomic_DNA"/>
</dbReference>
<dbReference type="Proteomes" id="UP001225356">
    <property type="component" value="Unassembled WGS sequence"/>
</dbReference>